<name>H2XX03_CIOIN</name>
<protein>
    <submittedName>
        <fullName evidence="1">Uncharacterized LOC100184007</fullName>
    </submittedName>
</protein>
<gene>
    <name evidence="1" type="primary">LOC100184007</name>
</gene>
<dbReference type="InParanoid" id="H2XX03"/>
<evidence type="ECO:0000313" key="2">
    <source>
        <dbReference type="Proteomes" id="UP000008144"/>
    </source>
</evidence>
<dbReference type="EMBL" id="EAAA01001505">
    <property type="status" value="NOT_ANNOTATED_CDS"/>
    <property type="molecule type" value="Genomic_DNA"/>
</dbReference>
<reference evidence="2" key="1">
    <citation type="journal article" date="2002" name="Science">
        <title>The draft genome of Ciona intestinalis: insights into chordate and vertebrate origins.</title>
        <authorList>
            <person name="Dehal P."/>
            <person name="Satou Y."/>
            <person name="Campbell R.K."/>
            <person name="Chapman J."/>
            <person name="Degnan B."/>
            <person name="De Tomaso A."/>
            <person name="Davidson B."/>
            <person name="Di Gregorio A."/>
            <person name="Gelpke M."/>
            <person name="Goodstein D.M."/>
            <person name="Harafuji N."/>
            <person name="Hastings K.E."/>
            <person name="Ho I."/>
            <person name="Hotta K."/>
            <person name="Huang W."/>
            <person name="Kawashima T."/>
            <person name="Lemaire P."/>
            <person name="Martinez D."/>
            <person name="Meinertzhagen I.A."/>
            <person name="Necula S."/>
            <person name="Nonaka M."/>
            <person name="Putnam N."/>
            <person name="Rash S."/>
            <person name="Saiga H."/>
            <person name="Satake M."/>
            <person name="Terry A."/>
            <person name="Yamada L."/>
            <person name="Wang H.G."/>
            <person name="Awazu S."/>
            <person name="Azumi K."/>
            <person name="Boore J."/>
            <person name="Branno M."/>
            <person name="Chin-Bow S."/>
            <person name="DeSantis R."/>
            <person name="Doyle S."/>
            <person name="Francino P."/>
            <person name="Keys D.N."/>
            <person name="Haga S."/>
            <person name="Hayashi H."/>
            <person name="Hino K."/>
            <person name="Imai K.S."/>
            <person name="Inaba K."/>
            <person name="Kano S."/>
            <person name="Kobayashi K."/>
            <person name="Kobayashi M."/>
            <person name="Lee B.I."/>
            <person name="Makabe K.W."/>
            <person name="Manohar C."/>
            <person name="Matassi G."/>
            <person name="Medina M."/>
            <person name="Mochizuki Y."/>
            <person name="Mount S."/>
            <person name="Morishita T."/>
            <person name="Miura S."/>
            <person name="Nakayama A."/>
            <person name="Nishizaka S."/>
            <person name="Nomoto H."/>
            <person name="Ohta F."/>
            <person name="Oishi K."/>
            <person name="Rigoutsos I."/>
            <person name="Sano M."/>
            <person name="Sasaki A."/>
            <person name="Sasakura Y."/>
            <person name="Shoguchi E."/>
            <person name="Shin-i T."/>
            <person name="Spagnuolo A."/>
            <person name="Stainier D."/>
            <person name="Suzuki M.M."/>
            <person name="Tassy O."/>
            <person name="Takatori N."/>
            <person name="Tokuoka M."/>
            <person name="Yagi K."/>
            <person name="Yoshizaki F."/>
            <person name="Wada S."/>
            <person name="Zhang C."/>
            <person name="Hyatt P.D."/>
            <person name="Larimer F."/>
            <person name="Detter C."/>
            <person name="Doggett N."/>
            <person name="Glavina T."/>
            <person name="Hawkins T."/>
            <person name="Richardson P."/>
            <person name="Lucas S."/>
            <person name="Kohara Y."/>
            <person name="Levine M."/>
            <person name="Satoh N."/>
            <person name="Rokhsar D.S."/>
        </authorList>
    </citation>
    <scope>NUCLEOTIDE SEQUENCE [LARGE SCALE GENOMIC DNA]</scope>
</reference>
<dbReference type="RefSeq" id="XP_002125729.1">
    <property type="nucleotide sequence ID" value="XM_002125693.4"/>
</dbReference>
<proteinExistence type="predicted"/>
<sequence>MNDSSYDWLNSTLQRSNEQAKCVLRKVKSQNINYTRKDHYKTTSFKETCKDTTLDEAYGSVMKSLAKSTQLCLDYYAKTNQSSLNTHERRFCSKYLSSLHQNKKIRLN</sequence>
<dbReference type="AlphaFoldDB" id="H2XX03"/>
<dbReference type="Ensembl" id="ENSCINT00000032857.1">
    <property type="protein sequence ID" value="ENSCINP00000034187.1"/>
    <property type="gene ID" value="ENSCING00000021901.1"/>
</dbReference>
<organism evidence="1 2">
    <name type="scientific">Ciona intestinalis</name>
    <name type="common">Transparent sea squirt</name>
    <name type="synonym">Ascidia intestinalis</name>
    <dbReference type="NCBI Taxonomy" id="7719"/>
    <lineage>
        <taxon>Eukaryota</taxon>
        <taxon>Metazoa</taxon>
        <taxon>Chordata</taxon>
        <taxon>Tunicata</taxon>
        <taxon>Ascidiacea</taxon>
        <taxon>Phlebobranchia</taxon>
        <taxon>Cionidae</taxon>
        <taxon>Ciona</taxon>
    </lineage>
</organism>
<accession>A0A1W2WAR5</accession>
<dbReference type="KEGG" id="cin:100184007"/>
<keyword evidence="2" id="KW-1185">Reference proteome</keyword>
<reference evidence="1" key="2">
    <citation type="journal article" date="2008" name="Genome Biol.">
        <title>Improved genome assembly and evidence-based global gene model set for the chordate Ciona intestinalis: new insight into intron and operon populations.</title>
        <authorList>
            <person name="Satou Y."/>
            <person name="Mineta K."/>
            <person name="Ogasawara M."/>
            <person name="Sasakura Y."/>
            <person name="Shoguchi E."/>
            <person name="Ueno K."/>
            <person name="Yamada L."/>
            <person name="Matsumoto J."/>
            <person name="Wasserscheid J."/>
            <person name="Dewar K."/>
            <person name="Wiley G.B."/>
            <person name="Macmil S.L."/>
            <person name="Roe B.A."/>
            <person name="Zeller R.W."/>
            <person name="Hastings K.E."/>
            <person name="Lemaire P."/>
            <person name="Lindquist E."/>
            <person name="Endo T."/>
            <person name="Hotta K."/>
            <person name="Inaba K."/>
        </authorList>
    </citation>
    <scope>NUCLEOTIDE SEQUENCE [LARGE SCALE GENOMIC DNA]</scope>
    <source>
        <strain evidence="1">wild type</strain>
    </source>
</reference>
<dbReference type="HOGENOM" id="CLU_2195975_0_0_1"/>
<reference evidence="1" key="4">
    <citation type="submission" date="2025-09" db="UniProtKB">
        <authorList>
            <consortium name="Ensembl"/>
        </authorList>
    </citation>
    <scope>IDENTIFICATION</scope>
</reference>
<dbReference type="GeneID" id="100184007"/>
<reference evidence="1" key="3">
    <citation type="submission" date="2025-08" db="UniProtKB">
        <authorList>
            <consortium name="Ensembl"/>
        </authorList>
    </citation>
    <scope>IDENTIFICATION</scope>
</reference>
<evidence type="ECO:0000313" key="1">
    <source>
        <dbReference type="Ensembl" id="ENSCINP00000034187.1"/>
    </source>
</evidence>
<accession>H2XX03</accession>
<dbReference type="Proteomes" id="UP000008144">
    <property type="component" value="Chromosome 2"/>
</dbReference>